<dbReference type="AlphaFoldDB" id="A0AAJ0MGQ1"/>
<sequence>MGFNMSPLIMISIALVLSLLSRHTAASLLIEQATDQCSFHTTPGTATCCCNGDCGTESFSQKDFIWGSGCREYETPSVCSSTQVYSSTNDSATFDNGGRCYSTCNWEKWQYHYKCCDCPPGYRTSTSELPNCGFVNSCIACSEPWETPVSLGNSTILWECRRKGLDCSAVDAIAGSFDAATKGPEGTTATRYYGQLLDQACLRSNCTAIAACQRVSGFESDNPECRSLDGDVDFEQTVLEETAKLKPSDGASVATAAKEADSAGTALGNAFGASSIALGSENPLLSLFIVASGGTDPSAWGKTYAGISHFSSSLAPQVQGYIRNLVKSNLDNQQLQSKLLTLADEQDRMFRCAVIPNLQVQASKNEILPNPSLAGGLLAPLGATTHRMAATKIELDRAKRFESFKKSLSTIGITLPRDDKLIWNPRNWADTPTLPGLSTNLTELSPSAGDANPLMSLAIPSKLTLTIQPLDRDHATSEPLMARTALLDPASNPSLPAPLSWKISGHNLQLISPIGAIYPALGDLAMWNSTHVIPSNISAQPVLFGEYLTKGQGQPAPTVDRYILYRRATVKLHLAQDVLDKYPAGNLAMYDLVSGVKLDAQFKAVPEGGGEWSADVSAGKGSYEGQWGGGGCFGVGLTTEGKSAGVRGRMAMGNVLAGVGLVVLILGGWL</sequence>
<keyword evidence="1" id="KW-0472">Membrane</keyword>
<evidence type="ECO:0000256" key="1">
    <source>
        <dbReference type="SAM" id="Phobius"/>
    </source>
</evidence>
<name>A0AAJ0MGQ1_9PEZI</name>
<gene>
    <name evidence="3" type="ORF">B0T25DRAFT_174460</name>
</gene>
<comment type="caution">
    <text evidence="3">The sequence shown here is derived from an EMBL/GenBank/DDBJ whole genome shotgun (WGS) entry which is preliminary data.</text>
</comment>
<feature type="signal peptide" evidence="2">
    <location>
        <begin position="1"/>
        <end position="26"/>
    </location>
</feature>
<reference evidence="3" key="1">
    <citation type="journal article" date="2023" name="Mol. Phylogenet. Evol.">
        <title>Genome-scale phylogeny and comparative genomics of the fungal order Sordariales.</title>
        <authorList>
            <person name="Hensen N."/>
            <person name="Bonometti L."/>
            <person name="Westerberg I."/>
            <person name="Brannstrom I.O."/>
            <person name="Guillou S."/>
            <person name="Cros-Aarteil S."/>
            <person name="Calhoun S."/>
            <person name="Haridas S."/>
            <person name="Kuo A."/>
            <person name="Mondo S."/>
            <person name="Pangilinan J."/>
            <person name="Riley R."/>
            <person name="LaButti K."/>
            <person name="Andreopoulos B."/>
            <person name="Lipzen A."/>
            <person name="Chen C."/>
            <person name="Yan M."/>
            <person name="Daum C."/>
            <person name="Ng V."/>
            <person name="Clum A."/>
            <person name="Steindorff A."/>
            <person name="Ohm R.A."/>
            <person name="Martin F."/>
            <person name="Silar P."/>
            <person name="Natvig D.O."/>
            <person name="Lalanne C."/>
            <person name="Gautier V."/>
            <person name="Ament-Velasquez S.L."/>
            <person name="Kruys A."/>
            <person name="Hutchinson M.I."/>
            <person name="Powell A.J."/>
            <person name="Barry K."/>
            <person name="Miller A.N."/>
            <person name="Grigoriev I.V."/>
            <person name="Debuchy R."/>
            <person name="Gladieux P."/>
            <person name="Hiltunen Thoren M."/>
            <person name="Johannesson H."/>
        </authorList>
    </citation>
    <scope>NUCLEOTIDE SEQUENCE</scope>
    <source>
        <strain evidence="3">CBS 955.72</strain>
    </source>
</reference>
<keyword evidence="1" id="KW-0812">Transmembrane</keyword>
<accession>A0AAJ0MGQ1</accession>
<keyword evidence="2" id="KW-0732">Signal</keyword>
<dbReference type="Proteomes" id="UP001275084">
    <property type="component" value="Unassembled WGS sequence"/>
</dbReference>
<feature type="chain" id="PRO_5042571498" evidence="2">
    <location>
        <begin position="27"/>
        <end position="670"/>
    </location>
</feature>
<protein>
    <submittedName>
        <fullName evidence="3">Uncharacterized protein</fullName>
    </submittedName>
</protein>
<keyword evidence="4" id="KW-1185">Reference proteome</keyword>
<feature type="transmembrane region" description="Helical" evidence="1">
    <location>
        <begin position="650"/>
        <end position="669"/>
    </location>
</feature>
<keyword evidence="1" id="KW-1133">Transmembrane helix</keyword>
<organism evidence="3 4">
    <name type="scientific">Lasiosphaeria hispida</name>
    <dbReference type="NCBI Taxonomy" id="260671"/>
    <lineage>
        <taxon>Eukaryota</taxon>
        <taxon>Fungi</taxon>
        <taxon>Dikarya</taxon>
        <taxon>Ascomycota</taxon>
        <taxon>Pezizomycotina</taxon>
        <taxon>Sordariomycetes</taxon>
        <taxon>Sordariomycetidae</taxon>
        <taxon>Sordariales</taxon>
        <taxon>Lasiosphaeriaceae</taxon>
        <taxon>Lasiosphaeria</taxon>
    </lineage>
</organism>
<evidence type="ECO:0000256" key="2">
    <source>
        <dbReference type="SAM" id="SignalP"/>
    </source>
</evidence>
<dbReference type="EMBL" id="JAUIQD010000003">
    <property type="protein sequence ID" value="KAK3357942.1"/>
    <property type="molecule type" value="Genomic_DNA"/>
</dbReference>
<evidence type="ECO:0000313" key="4">
    <source>
        <dbReference type="Proteomes" id="UP001275084"/>
    </source>
</evidence>
<proteinExistence type="predicted"/>
<evidence type="ECO:0000313" key="3">
    <source>
        <dbReference type="EMBL" id="KAK3357942.1"/>
    </source>
</evidence>
<reference evidence="3" key="2">
    <citation type="submission" date="2023-06" db="EMBL/GenBank/DDBJ databases">
        <authorList>
            <consortium name="Lawrence Berkeley National Laboratory"/>
            <person name="Haridas S."/>
            <person name="Hensen N."/>
            <person name="Bonometti L."/>
            <person name="Westerberg I."/>
            <person name="Brannstrom I.O."/>
            <person name="Guillou S."/>
            <person name="Cros-Aarteil S."/>
            <person name="Calhoun S."/>
            <person name="Kuo A."/>
            <person name="Mondo S."/>
            <person name="Pangilinan J."/>
            <person name="Riley R."/>
            <person name="Labutti K."/>
            <person name="Andreopoulos B."/>
            <person name="Lipzen A."/>
            <person name="Chen C."/>
            <person name="Yanf M."/>
            <person name="Daum C."/>
            <person name="Ng V."/>
            <person name="Clum A."/>
            <person name="Steindorff A."/>
            <person name="Ohm R."/>
            <person name="Martin F."/>
            <person name="Silar P."/>
            <person name="Natvig D."/>
            <person name="Lalanne C."/>
            <person name="Gautier V."/>
            <person name="Ament-Velasquez S.L."/>
            <person name="Kruys A."/>
            <person name="Hutchinson M.I."/>
            <person name="Powell A.J."/>
            <person name="Barry K."/>
            <person name="Miller A.N."/>
            <person name="Grigoriev I.V."/>
            <person name="Debuchy R."/>
            <person name="Gladieux P."/>
            <person name="Thoren M.H."/>
            <person name="Johannesson H."/>
        </authorList>
    </citation>
    <scope>NUCLEOTIDE SEQUENCE</scope>
    <source>
        <strain evidence="3">CBS 955.72</strain>
    </source>
</reference>